<proteinExistence type="predicted"/>
<dbReference type="InterPro" id="IPR011990">
    <property type="entry name" value="TPR-like_helical_dom_sf"/>
</dbReference>
<protein>
    <recommendedName>
        <fullName evidence="5">Pentatricopeptide repeat-containing protein</fullName>
    </recommendedName>
</protein>
<dbReference type="PANTHER" id="PTHR47942">
    <property type="entry name" value="TETRATRICOPEPTIDE REPEAT (TPR)-LIKE SUPERFAMILY PROTEIN-RELATED"/>
    <property type="match status" value="1"/>
</dbReference>
<dbReference type="GO" id="GO:0006397">
    <property type="term" value="P:mRNA processing"/>
    <property type="evidence" value="ECO:0000318"/>
    <property type="project" value="GO_Central"/>
</dbReference>
<dbReference type="NCBIfam" id="TIGR00756">
    <property type="entry name" value="PPR"/>
    <property type="match status" value="3"/>
</dbReference>
<dbReference type="eggNOG" id="KOG4197">
    <property type="taxonomic scope" value="Eukaryota"/>
</dbReference>
<dbReference type="InterPro" id="IPR002885">
    <property type="entry name" value="PPR_rpt"/>
</dbReference>
<evidence type="ECO:0000313" key="3">
    <source>
        <dbReference type="EMBL" id="CBI29208.3"/>
    </source>
</evidence>
<sequence>MAESQTNPKPKEISPDAKTLLQIISATAPHALVAALSATSIPPTPDVVQDVLRLSYSNSSAAVEFFRWAGLTRKHSAHSWNLIVDLLGKNSKFEPMWDAIRSMRNEGALSLSAFISVFGSYCSVGRVNEAIMSFEVMDRYGIPPDVAAMNALLSAICCEGGSTTLALEFFEKIKVKITPDGDTFMILLEGWEREGNVTKAKSTFGEMVVRLGWSPQNMVAYNSVLMTLVRGMEVEEAIKFLLVMKGKGCLPGLKFFSNALDVLLKQNDSTHAIALWDIMLDGGFMPNLMMYNTIIGILCNAGDADNAFRFLDEMVFYGVFADSFTYNMIFQCLVKHKKVHEAGKFFIEMIKNECPPMPSNCAAAIAMCFDGDDPEMAIEIWSYMIENSLSPVDESANALLIGLCNLRRFSDYRRFAEDMLDMKIKIHESTMEKLKNARYKDGRSARDTCDSLWKRWKVSQDSVL</sequence>
<feature type="repeat" description="PPR" evidence="2">
    <location>
        <begin position="322"/>
        <end position="356"/>
    </location>
</feature>
<dbReference type="HOGENOM" id="CLU_002706_49_20_1"/>
<evidence type="ECO:0000256" key="1">
    <source>
        <dbReference type="ARBA" id="ARBA00022737"/>
    </source>
</evidence>
<evidence type="ECO:0000313" key="4">
    <source>
        <dbReference type="Proteomes" id="UP000009183"/>
    </source>
</evidence>
<dbReference type="Proteomes" id="UP000009183">
    <property type="component" value="Chromosome 2"/>
</dbReference>
<dbReference type="Pfam" id="PF01535">
    <property type="entry name" value="PPR"/>
    <property type="match status" value="1"/>
</dbReference>
<dbReference type="Pfam" id="PF13041">
    <property type="entry name" value="PPR_2"/>
    <property type="match status" value="1"/>
</dbReference>
<dbReference type="ExpressionAtlas" id="D7TFD5">
    <property type="expression patterns" value="baseline and differential"/>
</dbReference>
<organism evidence="3 4">
    <name type="scientific">Vitis vinifera</name>
    <name type="common">Grape</name>
    <dbReference type="NCBI Taxonomy" id="29760"/>
    <lineage>
        <taxon>Eukaryota</taxon>
        <taxon>Viridiplantae</taxon>
        <taxon>Streptophyta</taxon>
        <taxon>Embryophyta</taxon>
        <taxon>Tracheophyta</taxon>
        <taxon>Spermatophyta</taxon>
        <taxon>Magnoliopsida</taxon>
        <taxon>eudicotyledons</taxon>
        <taxon>Gunneridae</taxon>
        <taxon>Pentapetalae</taxon>
        <taxon>rosids</taxon>
        <taxon>Vitales</taxon>
        <taxon>Vitaceae</taxon>
        <taxon>Viteae</taxon>
        <taxon>Vitis</taxon>
    </lineage>
</organism>
<dbReference type="InParanoid" id="D7TFD5"/>
<dbReference type="KEGG" id="vvi:109121403"/>
<dbReference type="PaxDb" id="29760-VIT_02s0087g00600.t01"/>
<name>D7TFD5_VITVI</name>
<dbReference type="OMA" id="VFGSYCS"/>
<evidence type="ECO:0000256" key="2">
    <source>
        <dbReference type="PROSITE-ProRule" id="PRU00708"/>
    </source>
</evidence>
<keyword evidence="4" id="KW-1185">Reference proteome</keyword>
<dbReference type="InterPro" id="IPR051222">
    <property type="entry name" value="PPR/CCM1_RNA-binding"/>
</dbReference>
<evidence type="ECO:0008006" key="5">
    <source>
        <dbReference type="Google" id="ProtNLM"/>
    </source>
</evidence>
<dbReference type="OrthoDB" id="1911504at2759"/>
<dbReference type="Gene3D" id="1.25.40.10">
    <property type="entry name" value="Tetratricopeptide repeat domain"/>
    <property type="match status" value="3"/>
</dbReference>
<accession>D7TFD5</accession>
<dbReference type="EMBL" id="FN595769">
    <property type="protein sequence ID" value="CBI29208.3"/>
    <property type="molecule type" value="Genomic_DNA"/>
</dbReference>
<dbReference type="AlphaFoldDB" id="D7TFD5"/>
<feature type="repeat" description="PPR" evidence="2">
    <location>
        <begin position="217"/>
        <end position="251"/>
    </location>
</feature>
<feature type="repeat" description="PPR" evidence="2">
    <location>
        <begin position="287"/>
        <end position="321"/>
    </location>
</feature>
<dbReference type="GO" id="GO:0005737">
    <property type="term" value="C:cytoplasm"/>
    <property type="evidence" value="ECO:0000318"/>
    <property type="project" value="GO_Central"/>
</dbReference>
<gene>
    <name evidence="3" type="ordered locus">VIT_02s0087g00600</name>
</gene>
<keyword evidence="1" id="KW-0677">Repeat</keyword>
<dbReference type="Pfam" id="PF13812">
    <property type="entry name" value="PPR_3"/>
    <property type="match status" value="1"/>
</dbReference>
<feature type="repeat" description="PPR" evidence="2">
    <location>
        <begin position="110"/>
        <end position="144"/>
    </location>
</feature>
<dbReference type="GO" id="GO:0003729">
    <property type="term" value="F:mRNA binding"/>
    <property type="evidence" value="ECO:0000318"/>
    <property type="project" value="GO_Central"/>
</dbReference>
<dbReference type="PROSITE" id="PS51375">
    <property type="entry name" value="PPR"/>
    <property type="match status" value="4"/>
</dbReference>
<dbReference type="PANTHER" id="PTHR47942:SF28">
    <property type="entry name" value="OS04G0520900 PROTEIN"/>
    <property type="match status" value="1"/>
</dbReference>
<reference evidence="4" key="1">
    <citation type="journal article" date="2007" name="Nature">
        <title>The grapevine genome sequence suggests ancestral hexaploidization in major angiosperm phyla.</title>
        <authorList>
            <consortium name="The French-Italian Public Consortium for Grapevine Genome Characterization."/>
            <person name="Jaillon O."/>
            <person name="Aury J.-M."/>
            <person name="Noel B."/>
            <person name="Policriti A."/>
            <person name="Clepet C."/>
            <person name="Casagrande A."/>
            <person name="Choisne N."/>
            <person name="Aubourg S."/>
            <person name="Vitulo N."/>
            <person name="Jubin C."/>
            <person name="Vezzi A."/>
            <person name="Legeai F."/>
            <person name="Hugueney P."/>
            <person name="Dasilva C."/>
            <person name="Horner D."/>
            <person name="Mica E."/>
            <person name="Jublot D."/>
            <person name="Poulain J."/>
            <person name="Bruyere C."/>
            <person name="Billault A."/>
            <person name="Segurens B."/>
            <person name="Gouyvenoux M."/>
            <person name="Ugarte E."/>
            <person name="Cattonaro F."/>
            <person name="Anthouard V."/>
            <person name="Vico V."/>
            <person name="Del Fabbro C."/>
            <person name="Alaux M."/>
            <person name="Di Gaspero G."/>
            <person name="Dumas V."/>
            <person name="Felice N."/>
            <person name="Paillard S."/>
            <person name="Juman I."/>
            <person name="Moroldo M."/>
            <person name="Scalabrin S."/>
            <person name="Canaguier A."/>
            <person name="Le Clainche I."/>
            <person name="Malacrida G."/>
            <person name="Durand E."/>
            <person name="Pesole G."/>
            <person name="Laucou V."/>
            <person name="Chatelet P."/>
            <person name="Merdinoglu D."/>
            <person name="Delledonne M."/>
            <person name="Pezzotti M."/>
            <person name="Lecharny A."/>
            <person name="Scarpelli C."/>
            <person name="Artiguenave F."/>
            <person name="Pe M.E."/>
            <person name="Valle G."/>
            <person name="Morgante M."/>
            <person name="Caboche M."/>
            <person name="Adam-Blondon A.-F."/>
            <person name="Weissenbach J."/>
            <person name="Quetier F."/>
            <person name="Wincker P."/>
        </authorList>
    </citation>
    <scope>NUCLEOTIDE SEQUENCE [LARGE SCALE GENOMIC DNA]</scope>
    <source>
        <strain evidence="4">cv. Pinot noir / PN40024</strain>
    </source>
</reference>